<evidence type="ECO:0000313" key="4">
    <source>
        <dbReference type="EMBL" id="CAK1543828.1"/>
    </source>
</evidence>
<name>A0AAV1J6J2_9NEOP</name>
<comment type="caution">
    <text evidence="4">The sequence shown here is derived from an EMBL/GenBank/DDBJ whole genome shotgun (WGS) entry which is preliminary data.</text>
</comment>
<dbReference type="PANTHER" id="PTHR20990:SF1">
    <property type="entry name" value="PEROXISOMAL MEMBRANE PROTEIN 11C"/>
    <property type="match status" value="1"/>
</dbReference>
<evidence type="ECO:0000313" key="5">
    <source>
        <dbReference type="Proteomes" id="UP001497472"/>
    </source>
</evidence>
<dbReference type="AlphaFoldDB" id="A0AAV1J6J2"/>
<keyword evidence="1" id="KW-0472">Membrane</keyword>
<protein>
    <recommendedName>
        <fullName evidence="6">Peroxisomal membrane protein 11C</fullName>
    </recommendedName>
</protein>
<dbReference type="EMBL" id="CAVLEF010000005">
    <property type="protein sequence ID" value="CAK1543828.1"/>
    <property type="molecule type" value="Genomic_DNA"/>
</dbReference>
<reference evidence="4 5" key="1">
    <citation type="submission" date="2023-11" db="EMBL/GenBank/DDBJ databases">
        <authorList>
            <person name="Okamura Y."/>
        </authorList>
    </citation>
    <scope>NUCLEOTIDE SEQUENCE [LARGE SCALE GENOMIC DNA]</scope>
</reference>
<dbReference type="GO" id="GO:0016559">
    <property type="term" value="P:peroxisome fission"/>
    <property type="evidence" value="ECO:0007669"/>
    <property type="project" value="InterPro"/>
</dbReference>
<proteinExistence type="predicted"/>
<dbReference type="InterPro" id="IPR026510">
    <property type="entry name" value="PEX11C_met"/>
</dbReference>
<evidence type="ECO:0000256" key="2">
    <source>
        <dbReference type="ARBA" id="ARBA00023140"/>
    </source>
</evidence>
<comment type="subcellular location">
    <subcellularLocation>
        <location evidence="3">Peroxisome membrane</location>
    </subcellularLocation>
</comment>
<keyword evidence="2" id="KW-0576">Peroxisome</keyword>
<evidence type="ECO:0008006" key="6">
    <source>
        <dbReference type="Google" id="ProtNLM"/>
    </source>
</evidence>
<keyword evidence="5" id="KW-1185">Reference proteome</keyword>
<sequence length="220" mass="24332">MEVVNEFCDLLQSHANRDKVVALTSYILKLWGSTSNRQELLTASARLAATRATLRLFDDAAAIKVLQGYGLGKHEGPCWGTLGVSNSVLTIAFLQAEKLQWLLDTGILKVKDETAFNIRTAHKLLWSLNAFIGFIRSLRALHISALHLKHNTTKCAPARFTQATLTSTKYLLDIIHLVNWLPRGWLWGSALKTSHAAAVATVSGVLGIVMHYHGKKLLPR</sequence>
<organism evidence="4 5">
    <name type="scientific">Leptosia nina</name>
    <dbReference type="NCBI Taxonomy" id="320188"/>
    <lineage>
        <taxon>Eukaryota</taxon>
        <taxon>Metazoa</taxon>
        <taxon>Ecdysozoa</taxon>
        <taxon>Arthropoda</taxon>
        <taxon>Hexapoda</taxon>
        <taxon>Insecta</taxon>
        <taxon>Pterygota</taxon>
        <taxon>Neoptera</taxon>
        <taxon>Endopterygota</taxon>
        <taxon>Lepidoptera</taxon>
        <taxon>Glossata</taxon>
        <taxon>Ditrysia</taxon>
        <taxon>Papilionoidea</taxon>
        <taxon>Pieridae</taxon>
        <taxon>Pierinae</taxon>
        <taxon>Leptosia</taxon>
    </lineage>
</organism>
<evidence type="ECO:0000256" key="3">
    <source>
        <dbReference type="ARBA" id="ARBA00046271"/>
    </source>
</evidence>
<dbReference type="GO" id="GO:0005778">
    <property type="term" value="C:peroxisomal membrane"/>
    <property type="evidence" value="ECO:0007669"/>
    <property type="project" value="UniProtKB-SubCell"/>
</dbReference>
<dbReference type="PANTHER" id="PTHR20990">
    <property type="entry name" value="PEROXISOMAL BIOGENESIS FACTOR 11"/>
    <property type="match status" value="1"/>
</dbReference>
<dbReference type="Pfam" id="PF05648">
    <property type="entry name" value="PEX11"/>
    <property type="match status" value="1"/>
</dbReference>
<gene>
    <name evidence="4" type="ORF">LNINA_LOCUS3620</name>
</gene>
<accession>A0AAV1J6J2</accession>
<dbReference type="InterPro" id="IPR008733">
    <property type="entry name" value="PEX11"/>
</dbReference>
<dbReference type="Proteomes" id="UP001497472">
    <property type="component" value="Unassembled WGS sequence"/>
</dbReference>
<evidence type="ECO:0000256" key="1">
    <source>
        <dbReference type="ARBA" id="ARBA00023136"/>
    </source>
</evidence>